<name>V9Z530_9ACTN</name>
<gene>
    <name evidence="1" type="ORF">pFRL3_327</name>
</gene>
<organism evidence="1">
    <name type="scientific">Streptomyces sp. FR1</name>
    <dbReference type="NCBI Taxonomy" id="349971"/>
    <lineage>
        <taxon>Bacteria</taxon>
        <taxon>Bacillati</taxon>
        <taxon>Actinomycetota</taxon>
        <taxon>Actinomycetes</taxon>
        <taxon>Kitasatosporales</taxon>
        <taxon>Streptomycetaceae</taxon>
        <taxon>Streptomyces</taxon>
    </lineage>
</organism>
<reference evidence="1" key="1">
    <citation type="submission" date="2013-09" db="EMBL/GenBank/DDBJ databases">
        <title>Complete nucleotide sequence of Streptomyces linear plasmid pFRL3.</title>
        <authorList>
            <person name="Chen Z."/>
            <person name="Fang P."/>
            <person name="Qin Z."/>
        </authorList>
    </citation>
    <scope>NUCLEOTIDE SEQUENCE</scope>
    <source>
        <plasmid evidence="1">pFRL3</plasmid>
    </source>
</reference>
<protein>
    <submittedName>
        <fullName evidence="1">Uncharacterized protein</fullName>
    </submittedName>
</protein>
<evidence type="ECO:0000313" key="1">
    <source>
        <dbReference type="EMBL" id="AHE39104.1"/>
    </source>
</evidence>
<proteinExistence type="predicted"/>
<geneLocation type="plasmid" evidence="1">
    <name>pFRL3</name>
</geneLocation>
<dbReference type="AlphaFoldDB" id="V9Z530"/>
<keyword evidence="1" id="KW-0614">Plasmid</keyword>
<dbReference type="EMBL" id="KF602048">
    <property type="protein sequence ID" value="AHE39104.1"/>
    <property type="molecule type" value="Genomic_DNA"/>
</dbReference>
<sequence>MTNSPNGQPPAVPPVCYWVEEEGGARWLVPGCMSRMHDPDIERCDCPTLAEQLSAARRARDTARRDYRGLRWWTDSILAAVHAHPDGITIMKSAAERAIQADQHPRGDS</sequence>
<dbReference type="RefSeq" id="WP_024126485.1">
    <property type="nucleotide sequence ID" value="NC_023283.1"/>
</dbReference>
<accession>V9Z530</accession>